<comment type="similarity">
    <text evidence="2">Belongs to the krueppel C2H2-type zinc-finger protein family.</text>
</comment>
<keyword evidence="8" id="KW-0804">Transcription</keyword>
<dbReference type="FunFam" id="3.30.160.60:FF:001289">
    <property type="entry name" value="Zinc finger protein 574"/>
    <property type="match status" value="1"/>
</dbReference>
<organism evidence="12 13">
    <name type="scientific">Trichonephila inaurata madagascariensis</name>
    <dbReference type="NCBI Taxonomy" id="2747483"/>
    <lineage>
        <taxon>Eukaryota</taxon>
        <taxon>Metazoa</taxon>
        <taxon>Ecdysozoa</taxon>
        <taxon>Arthropoda</taxon>
        <taxon>Chelicerata</taxon>
        <taxon>Arachnida</taxon>
        <taxon>Araneae</taxon>
        <taxon>Araneomorphae</taxon>
        <taxon>Entelegynae</taxon>
        <taxon>Araneoidea</taxon>
        <taxon>Nephilidae</taxon>
        <taxon>Trichonephila</taxon>
        <taxon>Trichonephila inaurata</taxon>
    </lineage>
</organism>
<name>A0A8X6ILJ7_9ARAC</name>
<keyword evidence="7" id="KW-0805">Transcription regulation</keyword>
<dbReference type="InterPro" id="IPR013087">
    <property type="entry name" value="Znf_C2H2_type"/>
</dbReference>
<evidence type="ECO:0000313" key="12">
    <source>
        <dbReference type="EMBL" id="GFS50682.1"/>
    </source>
</evidence>
<evidence type="ECO:0000256" key="4">
    <source>
        <dbReference type="ARBA" id="ARBA00022737"/>
    </source>
</evidence>
<evidence type="ECO:0000256" key="7">
    <source>
        <dbReference type="ARBA" id="ARBA00023015"/>
    </source>
</evidence>
<evidence type="ECO:0000313" key="13">
    <source>
        <dbReference type="Proteomes" id="UP000886998"/>
    </source>
</evidence>
<feature type="domain" description="C2H2-type" evidence="11">
    <location>
        <begin position="89"/>
        <end position="116"/>
    </location>
</feature>
<evidence type="ECO:0000256" key="2">
    <source>
        <dbReference type="ARBA" id="ARBA00006991"/>
    </source>
</evidence>
<reference evidence="12" key="1">
    <citation type="submission" date="2020-08" db="EMBL/GenBank/DDBJ databases">
        <title>Multicomponent nature underlies the extraordinary mechanical properties of spider dragline silk.</title>
        <authorList>
            <person name="Kono N."/>
            <person name="Nakamura H."/>
            <person name="Mori M."/>
            <person name="Yoshida Y."/>
            <person name="Ohtoshi R."/>
            <person name="Malay A.D."/>
            <person name="Moran D.A.P."/>
            <person name="Tomita M."/>
            <person name="Numata K."/>
            <person name="Arakawa K."/>
        </authorList>
    </citation>
    <scope>NUCLEOTIDE SEQUENCE</scope>
</reference>
<keyword evidence="9" id="KW-0539">Nucleus</keyword>
<evidence type="ECO:0000256" key="6">
    <source>
        <dbReference type="ARBA" id="ARBA00022833"/>
    </source>
</evidence>
<evidence type="ECO:0000256" key="10">
    <source>
        <dbReference type="PROSITE-ProRule" id="PRU00042"/>
    </source>
</evidence>
<dbReference type="SUPFAM" id="SSF57667">
    <property type="entry name" value="beta-beta-alpha zinc fingers"/>
    <property type="match status" value="2"/>
</dbReference>
<evidence type="ECO:0000256" key="1">
    <source>
        <dbReference type="ARBA" id="ARBA00004123"/>
    </source>
</evidence>
<evidence type="ECO:0000259" key="11">
    <source>
        <dbReference type="PROSITE" id="PS50157"/>
    </source>
</evidence>
<evidence type="ECO:0000256" key="9">
    <source>
        <dbReference type="ARBA" id="ARBA00023242"/>
    </source>
</evidence>
<dbReference type="PANTHER" id="PTHR23235">
    <property type="entry name" value="KRUEPPEL-LIKE TRANSCRIPTION FACTOR"/>
    <property type="match status" value="1"/>
</dbReference>
<dbReference type="Gene3D" id="3.30.160.60">
    <property type="entry name" value="Classic Zinc Finger"/>
    <property type="match status" value="3"/>
</dbReference>
<keyword evidence="3" id="KW-0479">Metal-binding</keyword>
<dbReference type="OrthoDB" id="6077919at2759"/>
<evidence type="ECO:0000256" key="8">
    <source>
        <dbReference type="ARBA" id="ARBA00023163"/>
    </source>
</evidence>
<evidence type="ECO:0000256" key="5">
    <source>
        <dbReference type="ARBA" id="ARBA00022771"/>
    </source>
</evidence>
<evidence type="ECO:0000256" key="3">
    <source>
        <dbReference type="ARBA" id="ARBA00022723"/>
    </source>
</evidence>
<dbReference type="EMBL" id="BMAV01026472">
    <property type="protein sequence ID" value="GFS50682.1"/>
    <property type="molecule type" value="Genomic_DNA"/>
</dbReference>
<dbReference type="GO" id="GO:0008270">
    <property type="term" value="F:zinc ion binding"/>
    <property type="evidence" value="ECO:0007669"/>
    <property type="project" value="UniProtKB-KW"/>
</dbReference>
<comment type="subcellular location">
    <subcellularLocation>
        <location evidence="1">Nucleus</location>
    </subcellularLocation>
</comment>
<sequence>MSETRPPSSKRRKIEMQVTHVELTDGDQIVTDGGEIWIKEEPSEGSSCAKEIKERSREKGITCEVCDKIFSSEEKFQDHYLIHSGVKPFVCDVCLKGFANKSNLQRHKLIHSTEKPFSCDIHRLIHTGEKHICDICSRGFTQKSNLKRHYATHAKEKKYHYCLKCPKKFLKEDKLEKHELTHLKNYFE</sequence>
<dbReference type="Proteomes" id="UP000886998">
    <property type="component" value="Unassembled WGS sequence"/>
</dbReference>
<keyword evidence="5 10" id="KW-0863">Zinc-finger</keyword>
<dbReference type="GO" id="GO:0005634">
    <property type="term" value="C:nucleus"/>
    <property type="evidence" value="ECO:0007669"/>
    <property type="project" value="UniProtKB-SubCell"/>
</dbReference>
<feature type="domain" description="C2H2-type" evidence="11">
    <location>
        <begin position="61"/>
        <end position="88"/>
    </location>
</feature>
<keyword evidence="13" id="KW-1185">Reference proteome</keyword>
<protein>
    <submittedName>
        <fullName evidence="12">Zinc finger protein</fullName>
    </submittedName>
</protein>
<dbReference type="PANTHER" id="PTHR23235:SF155">
    <property type="entry name" value="EARLY GROWTH RESPONSE 4-RELATED"/>
    <property type="match status" value="1"/>
</dbReference>
<dbReference type="PROSITE" id="PS00028">
    <property type="entry name" value="ZINC_FINGER_C2H2_1"/>
    <property type="match status" value="4"/>
</dbReference>
<dbReference type="GO" id="GO:0000978">
    <property type="term" value="F:RNA polymerase II cis-regulatory region sequence-specific DNA binding"/>
    <property type="evidence" value="ECO:0007669"/>
    <property type="project" value="TreeGrafter"/>
</dbReference>
<dbReference type="SMART" id="SM00355">
    <property type="entry name" value="ZnF_C2H2"/>
    <property type="match status" value="4"/>
</dbReference>
<comment type="caution">
    <text evidence="12">The sequence shown here is derived from an EMBL/GenBank/DDBJ whole genome shotgun (WGS) entry which is preliminary data.</text>
</comment>
<feature type="domain" description="C2H2-type" evidence="11">
    <location>
        <begin position="131"/>
        <end position="158"/>
    </location>
</feature>
<dbReference type="Pfam" id="PF12874">
    <property type="entry name" value="zf-met"/>
    <property type="match status" value="1"/>
</dbReference>
<dbReference type="Pfam" id="PF00096">
    <property type="entry name" value="zf-C2H2"/>
    <property type="match status" value="2"/>
</dbReference>
<dbReference type="PROSITE" id="PS50157">
    <property type="entry name" value="ZINC_FINGER_C2H2_2"/>
    <property type="match status" value="4"/>
</dbReference>
<gene>
    <name evidence="12" type="primary">NCL1_47907</name>
    <name evidence="12" type="ORF">TNIN_321171</name>
</gene>
<dbReference type="FunFam" id="3.30.160.60:FF:000110">
    <property type="entry name" value="Zinc finger protein-like"/>
    <property type="match status" value="1"/>
</dbReference>
<proteinExistence type="inferred from homology"/>
<accession>A0A8X6ILJ7</accession>
<keyword evidence="4" id="KW-0677">Repeat</keyword>
<dbReference type="InterPro" id="IPR036236">
    <property type="entry name" value="Znf_C2H2_sf"/>
</dbReference>
<dbReference type="AlphaFoldDB" id="A0A8X6ILJ7"/>
<feature type="domain" description="C2H2-type" evidence="11">
    <location>
        <begin position="160"/>
        <end position="182"/>
    </location>
</feature>
<keyword evidence="6" id="KW-0862">Zinc</keyword>
<dbReference type="GO" id="GO:0000981">
    <property type="term" value="F:DNA-binding transcription factor activity, RNA polymerase II-specific"/>
    <property type="evidence" value="ECO:0007669"/>
    <property type="project" value="TreeGrafter"/>
</dbReference>